<proteinExistence type="predicted"/>
<dbReference type="InterPro" id="IPR013106">
    <property type="entry name" value="Ig_V-set"/>
</dbReference>
<dbReference type="PANTHER" id="PTHR44783">
    <property type="entry name" value="CXADR-LIKE MEMBRANE PROTEIN"/>
    <property type="match status" value="1"/>
</dbReference>
<dbReference type="PaxDb" id="8022-A0A060ZKY2"/>
<dbReference type="InterPro" id="IPR036179">
    <property type="entry name" value="Ig-like_dom_sf"/>
</dbReference>
<name>A0A060ZKY2_ONCMY</name>
<dbReference type="GO" id="GO:0016020">
    <property type="term" value="C:membrane"/>
    <property type="evidence" value="ECO:0007669"/>
    <property type="project" value="InterPro"/>
</dbReference>
<dbReference type="InterPro" id="IPR013783">
    <property type="entry name" value="Ig-like_fold"/>
</dbReference>
<evidence type="ECO:0000313" key="3">
    <source>
        <dbReference type="Proteomes" id="UP000193380"/>
    </source>
</evidence>
<dbReference type="InterPro" id="IPR042454">
    <property type="entry name" value="CLMP"/>
</dbReference>
<dbReference type="SUPFAM" id="SSF48726">
    <property type="entry name" value="Immunoglobulin"/>
    <property type="match status" value="1"/>
</dbReference>
<dbReference type="EMBL" id="FR968643">
    <property type="protein sequence ID" value="CDR06633.1"/>
    <property type="molecule type" value="Genomic_DNA"/>
</dbReference>
<evidence type="ECO:0000259" key="1">
    <source>
        <dbReference type="Pfam" id="PF07686"/>
    </source>
</evidence>
<reference evidence="2" key="2">
    <citation type="submission" date="2014-03" db="EMBL/GenBank/DDBJ databases">
        <authorList>
            <person name="Genoscope - CEA"/>
        </authorList>
    </citation>
    <scope>NUCLEOTIDE SEQUENCE</scope>
</reference>
<protein>
    <recommendedName>
        <fullName evidence="1">Immunoglobulin V-set domain-containing protein</fullName>
    </recommendedName>
</protein>
<reference evidence="2" key="1">
    <citation type="journal article" date="2014" name="Nat. Commun.">
        <title>The rainbow trout genome provides novel insights into evolution after whole-genome duplication in vertebrates.</title>
        <authorList>
            <person name="Berthelot C."/>
            <person name="Brunet F."/>
            <person name="Chalopin D."/>
            <person name="Juanchich A."/>
            <person name="Bernard M."/>
            <person name="Noel B."/>
            <person name="Bento P."/>
            <person name="Da Silva C."/>
            <person name="Labadie K."/>
            <person name="Alberti A."/>
            <person name="Aury J.M."/>
            <person name="Louis A."/>
            <person name="Dehais P."/>
            <person name="Bardou P."/>
            <person name="Montfort J."/>
            <person name="Klopp C."/>
            <person name="Cabau C."/>
            <person name="Gaspin C."/>
            <person name="Thorgaard G.H."/>
            <person name="Boussaha M."/>
            <person name="Quillet E."/>
            <person name="Guyomard R."/>
            <person name="Galiana D."/>
            <person name="Bobe J."/>
            <person name="Volff J.N."/>
            <person name="Genet C."/>
            <person name="Wincker P."/>
            <person name="Jaillon O."/>
            <person name="Roest Crollius H."/>
            <person name="Guiguen Y."/>
        </authorList>
    </citation>
    <scope>NUCLEOTIDE SEQUENCE [LARGE SCALE GENOMIC DNA]</scope>
</reference>
<gene>
    <name evidence="2" type="ORF">GSONMT00002048001</name>
</gene>
<dbReference type="Pfam" id="PF07686">
    <property type="entry name" value="V-set"/>
    <property type="match status" value="1"/>
</dbReference>
<dbReference type="GO" id="GO:0005881">
    <property type="term" value="C:cytoplasmic microtubule"/>
    <property type="evidence" value="ECO:0007669"/>
    <property type="project" value="InterPro"/>
</dbReference>
<organism evidence="2 3">
    <name type="scientific">Oncorhynchus mykiss</name>
    <name type="common">Rainbow trout</name>
    <name type="synonym">Salmo gairdneri</name>
    <dbReference type="NCBI Taxonomy" id="8022"/>
    <lineage>
        <taxon>Eukaryota</taxon>
        <taxon>Metazoa</taxon>
        <taxon>Chordata</taxon>
        <taxon>Craniata</taxon>
        <taxon>Vertebrata</taxon>
        <taxon>Euteleostomi</taxon>
        <taxon>Actinopterygii</taxon>
        <taxon>Neopterygii</taxon>
        <taxon>Teleostei</taxon>
        <taxon>Protacanthopterygii</taxon>
        <taxon>Salmoniformes</taxon>
        <taxon>Salmonidae</taxon>
        <taxon>Salmoninae</taxon>
        <taxon>Oncorhynchus</taxon>
    </lineage>
</organism>
<dbReference type="Gene3D" id="2.60.40.10">
    <property type="entry name" value="Immunoglobulins"/>
    <property type="match status" value="1"/>
</dbReference>
<dbReference type="AlphaFoldDB" id="A0A060ZKY2"/>
<dbReference type="PANTHER" id="PTHR44783:SF1">
    <property type="entry name" value="CXADR-LIKE MEMBRANE PROTEIN"/>
    <property type="match status" value="1"/>
</dbReference>
<sequence>MSVLYVYVKQCPCMSKSTYRADAFTYLSAYSSLCVSLSLSPTQIITFFGGQVYTNEVTSGTSRLSFAGDYLKGDASLLLSDLQLTDSGEYYCKVKMGGKYHWSQVNLIVLVKPSKPRCWMDGRLLEGSDVKLSCKSSDGSDPIKYNWERVLDKGKSVGNLPLLALRGK</sequence>
<dbReference type="Proteomes" id="UP000193380">
    <property type="component" value="Unassembled WGS sequence"/>
</dbReference>
<dbReference type="GO" id="GO:0009986">
    <property type="term" value="C:cell surface"/>
    <property type="evidence" value="ECO:0007669"/>
    <property type="project" value="TreeGrafter"/>
</dbReference>
<evidence type="ECO:0000313" key="2">
    <source>
        <dbReference type="EMBL" id="CDR06633.1"/>
    </source>
</evidence>
<feature type="domain" description="Immunoglobulin V-set" evidence="1">
    <location>
        <begin position="40"/>
        <end position="107"/>
    </location>
</feature>
<accession>A0A060ZKY2</accession>